<evidence type="ECO:0000256" key="6">
    <source>
        <dbReference type="ARBA" id="ARBA00023042"/>
    </source>
</evidence>
<evidence type="ECO:0000256" key="7">
    <source>
        <dbReference type="ARBA" id="ARBA00044712"/>
    </source>
</evidence>
<dbReference type="KEGG" id="vcn:VOLCADRAFT_90770"/>
<feature type="region of interest" description="Disordered" evidence="8">
    <location>
        <begin position="576"/>
        <end position="640"/>
    </location>
</feature>
<dbReference type="AlphaFoldDB" id="D8TVP6"/>
<dbReference type="EMBL" id="GL378339">
    <property type="protein sequence ID" value="EFJ48490.1"/>
    <property type="molecule type" value="Genomic_DNA"/>
</dbReference>
<dbReference type="OrthoDB" id="10248867at2759"/>
<keyword evidence="6" id="KW-0507">mRNA processing</keyword>
<dbReference type="InParanoid" id="D8TVP6"/>
<dbReference type="GO" id="GO:0003723">
    <property type="term" value="F:RNA binding"/>
    <property type="evidence" value="ECO:0007669"/>
    <property type="project" value="UniProtKB-KW"/>
</dbReference>
<dbReference type="PANTHER" id="PTHR12189:SF2">
    <property type="entry name" value="MRNA CAP GUANINE-N7 METHYLTRANSFERASE"/>
    <property type="match status" value="1"/>
</dbReference>
<dbReference type="PANTHER" id="PTHR12189">
    <property type="entry name" value="MRNA GUANINE-7- METHYLTRANSFERASE"/>
    <property type="match status" value="1"/>
</dbReference>
<feature type="domain" description="MRNA cap 0 methyltransferase" evidence="9">
    <location>
        <begin position="39"/>
        <end position="330"/>
    </location>
</feature>
<protein>
    <recommendedName>
        <fullName evidence="1">mRNA (guanine-N(7))-methyltransferase</fullName>
        <ecNumber evidence="1">2.1.1.56</ecNumber>
    </recommendedName>
</protein>
<dbReference type="Gene3D" id="3.40.50.150">
    <property type="entry name" value="Vaccinia Virus protein VP39"/>
    <property type="match status" value="1"/>
</dbReference>
<evidence type="ECO:0000256" key="2">
    <source>
        <dbReference type="ARBA" id="ARBA00022603"/>
    </source>
</evidence>
<evidence type="ECO:0000256" key="4">
    <source>
        <dbReference type="ARBA" id="ARBA00022691"/>
    </source>
</evidence>
<evidence type="ECO:0000313" key="11">
    <source>
        <dbReference type="Proteomes" id="UP000001058"/>
    </source>
</evidence>
<dbReference type="Pfam" id="PF03291">
    <property type="entry name" value="mRNA_G-N7_MeTrfase"/>
    <property type="match status" value="1"/>
</dbReference>
<evidence type="ECO:0000256" key="3">
    <source>
        <dbReference type="ARBA" id="ARBA00022679"/>
    </source>
</evidence>
<feature type="compositionally biased region" description="Gly residues" evidence="8">
    <location>
        <begin position="703"/>
        <end position="713"/>
    </location>
</feature>
<feature type="compositionally biased region" description="Gly residues" evidence="8">
    <location>
        <begin position="361"/>
        <end position="375"/>
    </location>
</feature>
<dbReference type="STRING" id="3068.D8TVP6"/>
<feature type="compositionally biased region" description="Basic and acidic residues" evidence="8">
    <location>
        <begin position="626"/>
        <end position="636"/>
    </location>
</feature>
<dbReference type="RefSeq" id="XP_002950289.1">
    <property type="nucleotide sequence ID" value="XM_002950243.1"/>
</dbReference>
<dbReference type="InterPro" id="IPR039753">
    <property type="entry name" value="RG7MT1"/>
</dbReference>
<keyword evidence="5" id="KW-0694">RNA-binding</keyword>
<organism evidence="11">
    <name type="scientific">Volvox carteri f. nagariensis</name>
    <dbReference type="NCBI Taxonomy" id="3068"/>
    <lineage>
        <taxon>Eukaryota</taxon>
        <taxon>Viridiplantae</taxon>
        <taxon>Chlorophyta</taxon>
        <taxon>core chlorophytes</taxon>
        <taxon>Chlorophyceae</taxon>
        <taxon>CS clade</taxon>
        <taxon>Chlamydomonadales</taxon>
        <taxon>Volvocaceae</taxon>
        <taxon>Volvox</taxon>
    </lineage>
</organism>
<accession>D8TVP6</accession>
<dbReference type="EC" id="2.1.1.56" evidence="1"/>
<dbReference type="InterPro" id="IPR029063">
    <property type="entry name" value="SAM-dependent_MTases_sf"/>
</dbReference>
<dbReference type="eggNOG" id="KOG1975">
    <property type="taxonomic scope" value="Eukaryota"/>
</dbReference>
<keyword evidence="6" id="KW-0506">mRNA capping</keyword>
<dbReference type="GO" id="GO:0005634">
    <property type="term" value="C:nucleus"/>
    <property type="evidence" value="ECO:0007669"/>
    <property type="project" value="TreeGrafter"/>
</dbReference>
<dbReference type="PROSITE" id="PS51562">
    <property type="entry name" value="RNA_CAP0_MT"/>
    <property type="match status" value="1"/>
</dbReference>
<keyword evidence="2" id="KW-0489">Methyltransferase</keyword>
<dbReference type="SUPFAM" id="SSF53335">
    <property type="entry name" value="S-adenosyl-L-methionine-dependent methyltransferases"/>
    <property type="match status" value="1"/>
</dbReference>
<dbReference type="Proteomes" id="UP000001058">
    <property type="component" value="Unassembled WGS sequence"/>
</dbReference>
<feature type="region of interest" description="Disordered" evidence="8">
    <location>
        <begin position="357"/>
        <end position="381"/>
    </location>
</feature>
<proteinExistence type="predicted"/>
<dbReference type="GeneID" id="9616704"/>
<comment type="catalytic activity">
    <reaction evidence="7">
        <text>a 5'-end (5'-triphosphoguanosine)-ribonucleoside in mRNA + S-adenosyl-L-methionine = a 5'-end (N(7)-methyl 5'-triphosphoguanosine)-ribonucleoside in mRNA + S-adenosyl-L-homocysteine</text>
        <dbReference type="Rhea" id="RHEA:67008"/>
        <dbReference type="Rhea" id="RHEA-COMP:17166"/>
        <dbReference type="Rhea" id="RHEA-COMP:17167"/>
        <dbReference type="ChEBI" id="CHEBI:57856"/>
        <dbReference type="ChEBI" id="CHEBI:59789"/>
        <dbReference type="ChEBI" id="CHEBI:156461"/>
        <dbReference type="ChEBI" id="CHEBI:167617"/>
        <dbReference type="EC" id="2.1.1.56"/>
    </reaction>
</comment>
<evidence type="ECO:0000256" key="8">
    <source>
        <dbReference type="SAM" id="MobiDB-lite"/>
    </source>
</evidence>
<keyword evidence="11" id="KW-1185">Reference proteome</keyword>
<dbReference type="GO" id="GO:0004482">
    <property type="term" value="F:mRNA 5'-cap (guanine-N7-)-methyltransferase activity"/>
    <property type="evidence" value="ECO:0007669"/>
    <property type="project" value="UniProtKB-EC"/>
</dbReference>
<reference evidence="10 11" key="1">
    <citation type="journal article" date="2010" name="Science">
        <title>Genomic analysis of organismal complexity in the multicellular green alga Volvox carteri.</title>
        <authorList>
            <person name="Prochnik S.E."/>
            <person name="Umen J."/>
            <person name="Nedelcu A.M."/>
            <person name="Hallmann A."/>
            <person name="Miller S.M."/>
            <person name="Nishii I."/>
            <person name="Ferris P."/>
            <person name="Kuo A."/>
            <person name="Mitros T."/>
            <person name="Fritz-Laylin L.K."/>
            <person name="Hellsten U."/>
            <person name="Chapman J."/>
            <person name="Simakov O."/>
            <person name="Rensing S.A."/>
            <person name="Terry A."/>
            <person name="Pangilinan J."/>
            <person name="Kapitonov V."/>
            <person name="Jurka J."/>
            <person name="Salamov A."/>
            <person name="Shapiro H."/>
            <person name="Schmutz J."/>
            <person name="Grimwood J."/>
            <person name="Lindquist E."/>
            <person name="Lucas S."/>
            <person name="Grigoriev I.V."/>
            <person name="Schmitt R."/>
            <person name="Kirk D."/>
            <person name="Rokhsar D.S."/>
        </authorList>
    </citation>
    <scope>NUCLEOTIDE SEQUENCE [LARGE SCALE GENOMIC DNA]</scope>
    <source>
        <strain evidence="11">f. Nagariensis / Eve</strain>
    </source>
</reference>
<sequence>MADHGGGGSGAWEQQRHHYNSHASTTLSTREALKQRSEGPAQELKNFHNHVKRQLILRFAHKQERLLDLCCGRGGDLQKWREAQVGYVRGLDISEREVDEARRRFQELGERRSRGPGSNMVCEFQAVDWLGERPYDDPVAGPGSYGVVTCMFALHYFFVSEGSLRMFLRNVSANLRYGGYFIGTVPSGRRVMHLLGGRPEFRSPMLRLKRRWQDPFRPPLYGAGYICDIADTVTASLEGATEGSLEYLVDLPTLERVAAAEGLLAVRDYMDPVLASNFKDEDLDAPFKHFKPFFLHSLQLDEVPGNPPPMPPSSLERASALFAAFVFQKVNSPDAISVPLAPECSFMQERKINQHHQQHGRGFGAPGGGGGGGPPGMGPPMGGPNQLLHPHYNHMGPLEGPMGHMGQHHQMGGGPGGPRDLSAALWRPSMCAAELLKQRKQCARDIGFIRSHRTYLHVEEAVVVRAVVRTVVRAVVRAVVISVGVPLERYQLYGSLSRSGYLVWGGGAWAACYSRTPAVPGALPPQPMQQQLVAARAATAAAATAAGDAATPMDVELPGGPTAAAAEAATATDGLRGVGVKQRPPSQQPHRLPPPRRRRLAVTGADPASPPPPPSASSPSTGCRGWWREAGPDHPHLQGLPAEYFRQQPPGVVADRLSVSLRTSFPNLQPLDPIRSAAPTAAAAEAVAAANTAPRDDAEPVATGGGARSSSSSGGGIFLGIPSNNAHLVFDVYKPGSFVSRYKGQLPAVQTHVAICSAAPPTLGEMHAADAAAASAAVAAPGEPERPASVTWATVLNGDVALFSFGEADLLCLL</sequence>
<feature type="region of interest" description="Disordered" evidence="8">
    <location>
        <begin position="690"/>
        <end position="713"/>
    </location>
</feature>
<feature type="region of interest" description="Disordered" evidence="8">
    <location>
        <begin position="19"/>
        <end position="45"/>
    </location>
</feature>
<feature type="region of interest" description="Disordered" evidence="8">
    <location>
        <begin position="552"/>
        <end position="571"/>
    </location>
</feature>
<evidence type="ECO:0000256" key="5">
    <source>
        <dbReference type="ARBA" id="ARBA00022884"/>
    </source>
</evidence>
<evidence type="ECO:0000313" key="10">
    <source>
        <dbReference type="EMBL" id="EFJ48490.1"/>
    </source>
</evidence>
<dbReference type="CDD" id="cd02440">
    <property type="entry name" value="AdoMet_MTases"/>
    <property type="match status" value="1"/>
</dbReference>
<keyword evidence="4" id="KW-0949">S-adenosyl-L-methionine</keyword>
<name>D8TVP6_VOLCA</name>
<feature type="compositionally biased region" description="Low complexity" evidence="8">
    <location>
        <begin position="562"/>
        <end position="571"/>
    </location>
</feature>
<gene>
    <name evidence="10" type="ORF">VOLCADRAFT_90770</name>
</gene>
<dbReference type="InterPro" id="IPR004971">
    <property type="entry name" value="mRNA_G-N7_MeTrfase_dom"/>
</dbReference>
<evidence type="ECO:0000256" key="1">
    <source>
        <dbReference type="ARBA" id="ARBA00011926"/>
    </source>
</evidence>
<keyword evidence="3" id="KW-0808">Transferase</keyword>
<evidence type="ECO:0000259" key="9">
    <source>
        <dbReference type="PROSITE" id="PS51562"/>
    </source>
</evidence>